<evidence type="ECO:0000256" key="1">
    <source>
        <dbReference type="ARBA" id="ARBA00004651"/>
    </source>
</evidence>
<keyword evidence="3" id="KW-1003">Cell membrane</keyword>
<comment type="caution">
    <text evidence="10">The sequence shown here is derived from an EMBL/GenBank/DDBJ whole genome shotgun (WGS) entry which is preliminary data.</text>
</comment>
<evidence type="ECO:0000256" key="6">
    <source>
        <dbReference type="ARBA" id="ARBA00022989"/>
    </source>
</evidence>
<keyword evidence="5 9" id="KW-0812">Transmembrane</keyword>
<proteinExistence type="predicted"/>
<keyword evidence="7 9" id="KW-0472">Membrane</keyword>
<feature type="transmembrane region" description="Helical" evidence="9">
    <location>
        <begin position="115"/>
        <end position="138"/>
    </location>
</feature>
<gene>
    <name evidence="10" type="ORF">GCM10009786_07660</name>
</gene>
<evidence type="ECO:0000313" key="10">
    <source>
        <dbReference type="EMBL" id="GAA2186537.1"/>
    </source>
</evidence>
<protein>
    <recommendedName>
        <fullName evidence="8">Autoinducer 2 import system permease protein LsrD</fullName>
    </recommendedName>
</protein>
<feature type="transmembrane region" description="Helical" evidence="9">
    <location>
        <begin position="183"/>
        <end position="204"/>
    </location>
</feature>
<feature type="transmembrane region" description="Helical" evidence="9">
    <location>
        <begin position="313"/>
        <end position="335"/>
    </location>
</feature>
<feature type="transmembrane region" description="Helical" evidence="9">
    <location>
        <begin position="233"/>
        <end position="252"/>
    </location>
</feature>
<comment type="subcellular location">
    <subcellularLocation>
        <location evidence="1">Cell membrane</location>
        <topology evidence="1">Multi-pass membrane protein</topology>
    </subcellularLocation>
</comment>
<dbReference type="CDD" id="cd06579">
    <property type="entry name" value="TM_PBP1_transp_AraH_like"/>
    <property type="match status" value="1"/>
</dbReference>
<dbReference type="Pfam" id="PF02653">
    <property type="entry name" value="BPD_transp_2"/>
    <property type="match status" value="1"/>
</dbReference>
<feature type="transmembrane region" description="Helical" evidence="9">
    <location>
        <begin position="60"/>
        <end position="81"/>
    </location>
</feature>
<feature type="transmembrane region" description="Helical" evidence="9">
    <location>
        <begin position="264"/>
        <end position="282"/>
    </location>
</feature>
<feature type="transmembrane region" description="Helical" evidence="9">
    <location>
        <begin position="150"/>
        <end position="171"/>
    </location>
</feature>
<keyword evidence="6 9" id="KW-1133">Transmembrane helix</keyword>
<evidence type="ECO:0000256" key="9">
    <source>
        <dbReference type="SAM" id="Phobius"/>
    </source>
</evidence>
<name>A0ABN3B4E6_9MICO</name>
<dbReference type="PANTHER" id="PTHR32196">
    <property type="entry name" value="ABC TRANSPORTER PERMEASE PROTEIN YPHD-RELATED-RELATED"/>
    <property type="match status" value="1"/>
</dbReference>
<feature type="transmembrane region" description="Helical" evidence="9">
    <location>
        <begin position="289"/>
        <end position="307"/>
    </location>
</feature>
<dbReference type="RefSeq" id="WP_346057447.1">
    <property type="nucleotide sequence ID" value="NZ_BAAAOP010000004.1"/>
</dbReference>
<accession>A0ABN3B4E6</accession>
<feature type="transmembrane region" description="Helical" evidence="9">
    <location>
        <begin position="88"/>
        <end position="109"/>
    </location>
</feature>
<feature type="transmembrane region" description="Helical" evidence="9">
    <location>
        <begin position="35"/>
        <end position="54"/>
    </location>
</feature>
<evidence type="ECO:0000256" key="5">
    <source>
        <dbReference type="ARBA" id="ARBA00022692"/>
    </source>
</evidence>
<evidence type="ECO:0000256" key="8">
    <source>
        <dbReference type="ARBA" id="ARBA00039381"/>
    </source>
</evidence>
<sequence>MTAQTTVTTSTTSLRHIADYDRPLWQRLLLTRESAIIALVIVVVLFASIVVPNFGSKITMTYLLLDIFPILIIALPMTAIIVTGEIDLSVASIVGLSSVLTGVLTQAGVPFGLTIVLALAAGLLAGTINGFLITAVGLPSLAVTIGTLALFRGIAVGMLGTTAVTEFPAFWTDLAKEKIGSTGIPVVMILFVVLAIAFAILLHFTKLGRGVFAIGLSPEAARFSGVDVARTKMLLYMLSGAVSALAGIYFTLRYGSARGDNATGMELQVIAAVLLGGVSIFGGRGALHGVIAGVVLIGVLGSALRLANVTSDVINIITGALLIGAVISTSVIAAVKYRRRTGKKLQIAGARAATTS</sequence>
<evidence type="ECO:0000256" key="7">
    <source>
        <dbReference type="ARBA" id="ARBA00023136"/>
    </source>
</evidence>
<organism evidence="10 11">
    <name type="scientific">Leucobacter alluvii</name>
    <dbReference type="NCBI Taxonomy" id="340321"/>
    <lineage>
        <taxon>Bacteria</taxon>
        <taxon>Bacillati</taxon>
        <taxon>Actinomycetota</taxon>
        <taxon>Actinomycetes</taxon>
        <taxon>Micrococcales</taxon>
        <taxon>Microbacteriaceae</taxon>
        <taxon>Leucobacter</taxon>
    </lineage>
</organism>
<evidence type="ECO:0000256" key="2">
    <source>
        <dbReference type="ARBA" id="ARBA00022448"/>
    </source>
</evidence>
<dbReference type="InterPro" id="IPR001851">
    <property type="entry name" value="ABC_transp_permease"/>
</dbReference>
<dbReference type="EMBL" id="BAAAOP010000004">
    <property type="protein sequence ID" value="GAA2186537.1"/>
    <property type="molecule type" value="Genomic_DNA"/>
</dbReference>
<evidence type="ECO:0000256" key="3">
    <source>
        <dbReference type="ARBA" id="ARBA00022475"/>
    </source>
</evidence>
<evidence type="ECO:0000313" key="11">
    <source>
        <dbReference type="Proteomes" id="UP001501084"/>
    </source>
</evidence>
<dbReference type="PANTHER" id="PTHR32196:SF71">
    <property type="entry name" value="AUTOINDUCER 2 IMPORT SYSTEM PERMEASE PROTEIN LSRD"/>
    <property type="match status" value="1"/>
</dbReference>
<reference evidence="10 11" key="1">
    <citation type="journal article" date="2019" name="Int. J. Syst. Evol. Microbiol.">
        <title>The Global Catalogue of Microorganisms (GCM) 10K type strain sequencing project: providing services to taxonomists for standard genome sequencing and annotation.</title>
        <authorList>
            <consortium name="The Broad Institute Genomics Platform"/>
            <consortium name="The Broad Institute Genome Sequencing Center for Infectious Disease"/>
            <person name="Wu L."/>
            <person name="Ma J."/>
        </authorList>
    </citation>
    <scope>NUCLEOTIDE SEQUENCE [LARGE SCALE GENOMIC DNA]</scope>
    <source>
        <strain evidence="10 11">JCM 14919</strain>
    </source>
</reference>
<evidence type="ECO:0000256" key="4">
    <source>
        <dbReference type="ARBA" id="ARBA00022519"/>
    </source>
</evidence>
<dbReference type="Proteomes" id="UP001501084">
    <property type="component" value="Unassembled WGS sequence"/>
</dbReference>
<keyword evidence="4" id="KW-0997">Cell inner membrane</keyword>
<keyword evidence="11" id="KW-1185">Reference proteome</keyword>
<keyword evidence="2" id="KW-0813">Transport</keyword>